<dbReference type="Pfam" id="PF00043">
    <property type="entry name" value="GST_C"/>
    <property type="match status" value="1"/>
</dbReference>
<dbReference type="InterPro" id="IPR040079">
    <property type="entry name" value="Glutathione_S-Trfase"/>
</dbReference>
<dbReference type="Gene3D" id="3.40.30.10">
    <property type="entry name" value="Glutaredoxin"/>
    <property type="match status" value="1"/>
</dbReference>
<dbReference type="EMBL" id="BKCN01000015">
    <property type="protein sequence ID" value="GER04941.1"/>
    <property type="molecule type" value="Genomic_DNA"/>
</dbReference>
<evidence type="ECO:0000259" key="1">
    <source>
        <dbReference type="PROSITE" id="PS50404"/>
    </source>
</evidence>
<evidence type="ECO:0000259" key="2">
    <source>
        <dbReference type="PROSITE" id="PS50405"/>
    </source>
</evidence>
<dbReference type="SUPFAM" id="SSF52833">
    <property type="entry name" value="Thioredoxin-like"/>
    <property type="match status" value="1"/>
</dbReference>
<dbReference type="Pfam" id="PF13409">
    <property type="entry name" value="GST_N_2"/>
    <property type="match status" value="1"/>
</dbReference>
<reference evidence="3 4" key="1">
    <citation type="submission" date="2019-09" db="EMBL/GenBank/DDBJ databases">
        <title>NBRP : Genome information of microbial organism related human and environment.</title>
        <authorList>
            <person name="Hattori M."/>
            <person name="Oshima K."/>
            <person name="Inaba H."/>
            <person name="Suda W."/>
            <person name="Sakamoto M."/>
            <person name="Iino T."/>
            <person name="Kitahara M."/>
            <person name="Oshida Y."/>
            <person name="Iida T."/>
            <person name="Kudo T."/>
            <person name="Itoh T."/>
            <person name="Ohkuma M."/>
        </authorList>
    </citation>
    <scope>NUCLEOTIDE SEQUENCE [LARGE SCALE GENOMIC DNA]</scope>
    <source>
        <strain evidence="3 4">Q-1</strain>
    </source>
</reference>
<feature type="domain" description="GST C-terminal" evidence="2">
    <location>
        <begin position="97"/>
        <end position="218"/>
    </location>
</feature>
<dbReference type="SUPFAM" id="SSF47616">
    <property type="entry name" value="GST C-terminal domain-like"/>
    <property type="match status" value="1"/>
</dbReference>
<dbReference type="InterPro" id="IPR036282">
    <property type="entry name" value="Glutathione-S-Trfase_C_sf"/>
</dbReference>
<dbReference type="Gene3D" id="1.20.1050.10">
    <property type="match status" value="1"/>
</dbReference>
<evidence type="ECO:0000313" key="4">
    <source>
        <dbReference type="Proteomes" id="UP000324996"/>
    </source>
</evidence>
<dbReference type="Proteomes" id="UP000324996">
    <property type="component" value="Unassembled WGS sequence"/>
</dbReference>
<keyword evidence="4" id="KW-1185">Reference proteome</keyword>
<protein>
    <submittedName>
        <fullName evidence="3">Thiol:disulfide oxidoreductase</fullName>
    </submittedName>
</protein>
<dbReference type="PANTHER" id="PTHR44051">
    <property type="entry name" value="GLUTATHIONE S-TRANSFERASE-RELATED"/>
    <property type="match status" value="1"/>
</dbReference>
<dbReference type="PANTHER" id="PTHR44051:SF19">
    <property type="entry name" value="DISULFIDE-BOND OXIDOREDUCTASE YFCG"/>
    <property type="match status" value="1"/>
</dbReference>
<sequence length="218" mass="24702">MDQIEAYLWATPNSRRVTILFEELGLSYHIHAVNIRTGAQFAPEILALNPYGKLPIVTWIEPEQKAGHEAGQRHVLWESGAILIRFAERFGRFLPDDAMARDAVMQWLMVALTSVGPMSGQAHHWTELADEKPLAALRHHQGLVARVYRMLDAHLADRPYLAADYSLADIAAYPWIDESAWTGLRLADFPHLFAWHQRIGARPAVQRAMRLPKGARLD</sequence>
<comment type="caution">
    <text evidence="3">The sequence shown here is derived from an EMBL/GenBank/DDBJ whole genome shotgun (WGS) entry which is preliminary data.</text>
</comment>
<dbReference type="PROSITE" id="PS50405">
    <property type="entry name" value="GST_CTER"/>
    <property type="match status" value="1"/>
</dbReference>
<name>A0A5A7N9C3_9PROT</name>
<dbReference type="AlphaFoldDB" id="A0A5A7N9C3"/>
<dbReference type="SFLD" id="SFLDS00019">
    <property type="entry name" value="Glutathione_Transferase_(cytos"/>
    <property type="match status" value="1"/>
</dbReference>
<dbReference type="InterPro" id="IPR036249">
    <property type="entry name" value="Thioredoxin-like_sf"/>
</dbReference>
<dbReference type="SFLD" id="SFLDG01151">
    <property type="entry name" value="Main.2:_Nu-like"/>
    <property type="match status" value="1"/>
</dbReference>
<dbReference type="InterPro" id="IPR010987">
    <property type="entry name" value="Glutathione-S-Trfase_C-like"/>
</dbReference>
<dbReference type="PROSITE" id="PS50404">
    <property type="entry name" value="GST_NTER"/>
    <property type="match status" value="1"/>
</dbReference>
<dbReference type="RefSeq" id="WP_042084019.1">
    <property type="nucleotide sequence ID" value="NZ_BKCN01000015.1"/>
</dbReference>
<proteinExistence type="predicted"/>
<dbReference type="InterPro" id="IPR004046">
    <property type="entry name" value="GST_C"/>
</dbReference>
<feature type="domain" description="GST N-terminal" evidence="1">
    <location>
        <begin position="1"/>
        <end position="94"/>
    </location>
</feature>
<dbReference type="InterPro" id="IPR004045">
    <property type="entry name" value="Glutathione_S-Trfase_N"/>
</dbReference>
<accession>A0A5A7N9C3</accession>
<organism evidence="3 4">
    <name type="scientific">Iodidimonas nitroreducens</name>
    <dbReference type="NCBI Taxonomy" id="1236968"/>
    <lineage>
        <taxon>Bacteria</taxon>
        <taxon>Pseudomonadati</taxon>
        <taxon>Pseudomonadota</taxon>
        <taxon>Alphaproteobacteria</taxon>
        <taxon>Iodidimonadales</taxon>
        <taxon>Iodidimonadaceae</taxon>
        <taxon>Iodidimonas</taxon>
    </lineage>
</organism>
<gene>
    <name evidence="3" type="ORF">JCM17846_26230</name>
</gene>
<dbReference type="SFLD" id="SFLDG00358">
    <property type="entry name" value="Main_(cytGST)"/>
    <property type="match status" value="1"/>
</dbReference>
<evidence type="ECO:0000313" key="3">
    <source>
        <dbReference type="EMBL" id="GER04941.1"/>
    </source>
</evidence>